<dbReference type="InterPro" id="IPR027417">
    <property type="entry name" value="P-loop_NTPase"/>
</dbReference>
<evidence type="ECO:0000313" key="13">
    <source>
        <dbReference type="Proteomes" id="UP000011721"/>
    </source>
</evidence>
<dbReference type="GO" id="GO:0005524">
    <property type="term" value="F:ATP binding"/>
    <property type="evidence" value="ECO:0007669"/>
    <property type="project" value="UniProtKB-KW"/>
</dbReference>
<evidence type="ECO:0000256" key="4">
    <source>
        <dbReference type="ARBA" id="ARBA00022692"/>
    </source>
</evidence>
<dbReference type="OrthoDB" id="9772049at2"/>
<keyword evidence="7 9" id="KW-1133">Transmembrane helix</keyword>
<dbReference type="GO" id="GO:0005886">
    <property type="term" value="C:plasma membrane"/>
    <property type="evidence" value="ECO:0007669"/>
    <property type="project" value="UniProtKB-SubCell"/>
</dbReference>
<keyword evidence="6" id="KW-0067">ATP-binding</keyword>
<feature type="transmembrane region" description="Helical" evidence="9">
    <location>
        <begin position="82"/>
        <end position="106"/>
    </location>
</feature>
<dbReference type="PATRIC" id="fig|1167006.5.peg.850"/>
<dbReference type="InterPro" id="IPR003439">
    <property type="entry name" value="ABC_transporter-like_ATP-bd"/>
</dbReference>
<protein>
    <submittedName>
        <fullName evidence="12">ABC-type multidrug transport system, ATPase and permease component</fullName>
    </submittedName>
</protein>
<reference evidence="13" key="1">
    <citation type="journal article" date="2013" name="Stand. Genomic Sci.">
        <title>Complete genome sequence of Desulfocapsa sulfexigens, a marine deltaproteobacterium specialized in disproportionating inorganic sulfur compounds.</title>
        <authorList>
            <person name="Finster K.W."/>
            <person name="Kjeldsen K.U."/>
            <person name="Kube M."/>
            <person name="Reinhardt R."/>
            <person name="Mussmann M."/>
            <person name="Amann R."/>
            <person name="Schreiber L."/>
        </authorList>
    </citation>
    <scope>NUCLEOTIDE SEQUENCE [LARGE SCALE GENOMIC DNA]</scope>
    <source>
        <strain evidence="13">DSM 10523 / SB164P1</strain>
    </source>
</reference>
<dbReference type="Gene3D" id="3.40.50.300">
    <property type="entry name" value="P-loop containing nucleotide triphosphate hydrolases"/>
    <property type="match status" value="1"/>
</dbReference>
<name>M1NC06_DESSD</name>
<evidence type="ECO:0000256" key="7">
    <source>
        <dbReference type="ARBA" id="ARBA00022989"/>
    </source>
</evidence>
<keyword evidence="2" id="KW-0813">Transport</keyword>
<dbReference type="eggNOG" id="COG1132">
    <property type="taxonomic scope" value="Bacteria"/>
</dbReference>
<evidence type="ECO:0000256" key="1">
    <source>
        <dbReference type="ARBA" id="ARBA00004651"/>
    </source>
</evidence>
<dbReference type="GO" id="GO:0015421">
    <property type="term" value="F:ABC-type oligopeptide transporter activity"/>
    <property type="evidence" value="ECO:0007669"/>
    <property type="project" value="TreeGrafter"/>
</dbReference>
<evidence type="ECO:0000256" key="5">
    <source>
        <dbReference type="ARBA" id="ARBA00022741"/>
    </source>
</evidence>
<comment type="subcellular location">
    <subcellularLocation>
        <location evidence="1">Cell membrane</location>
        <topology evidence="1">Multi-pass membrane protein</topology>
    </subcellularLocation>
</comment>
<dbReference type="PROSITE" id="PS50893">
    <property type="entry name" value="ABC_TRANSPORTER_2"/>
    <property type="match status" value="1"/>
</dbReference>
<dbReference type="InterPro" id="IPR039421">
    <property type="entry name" value="Type_1_exporter"/>
</dbReference>
<feature type="transmembrane region" description="Helical" evidence="9">
    <location>
        <begin position="33"/>
        <end position="56"/>
    </location>
</feature>
<dbReference type="EMBL" id="CP003985">
    <property type="protein sequence ID" value="AGF77329.1"/>
    <property type="molecule type" value="Genomic_DNA"/>
</dbReference>
<keyword evidence="3" id="KW-1003">Cell membrane</keyword>
<evidence type="ECO:0000256" key="6">
    <source>
        <dbReference type="ARBA" id="ARBA00022840"/>
    </source>
</evidence>
<keyword evidence="8 9" id="KW-0472">Membrane</keyword>
<dbReference type="InterPro" id="IPR011527">
    <property type="entry name" value="ABC1_TM_dom"/>
</dbReference>
<feature type="domain" description="ABC transporter" evidence="10">
    <location>
        <begin position="360"/>
        <end position="593"/>
    </location>
</feature>
<dbReference type="Pfam" id="PF00005">
    <property type="entry name" value="ABC_tran"/>
    <property type="match status" value="1"/>
</dbReference>
<dbReference type="STRING" id="1167006.UWK_00751"/>
<gene>
    <name evidence="12" type="ordered locus">UWK_00751</name>
</gene>
<evidence type="ECO:0000256" key="8">
    <source>
        <dbReference type="ARBA" id="ARBA00023136"/>
    </source>
</evidence>
<dbReference type="SUPFAM" id="SSF52540">
    <property type="entry name" value="P-loop containing nucleoside triphosphate hydrolases"/>
    <property type="match status" value="1"/>
</dbReference>
<evidence type="ECO:0000256" key="9">
    <source>
        <dbReference type="SAM" id="Phobius"/>
    </source>
</evidence>
<proteinExistence type="predicted"/>
<dbReference type="Gene3D" id="1.20.1560.10">
    <property type="entry name" value="ABC transporter type 1, transmembrane domain"/>
    <property type="match status" value="1"/>
</dbReference>
<accession>M1NC06</accession>
<feature type="domain" description="ABC transmembrane type-1" evidence="11">
    <location>
        <begin position="37"/>
        <end position="324"/>
    </location>
</feature>
<dbReference type="InterPro" id="IPR036640">
    <property type="entry name" value="ABC1_TM_sf"/>
</dbReference>
<evidence type="ECO:0000256" key="3">
    <source>
        <dbReference type="ARBA" id="ARBA00022475"/>
    </source>
</evidence>
<dbReference type="AlphaFoldDB" id="M1NC06"/>
<organism evidence="12 13">
    <name type="scientific">Desulfocapsa sulfexigens (strain DSM 10523 / SB164P1)</name>
    <dbReference type="NCBI Taxonomy" id="1167006"/>
    <lineage>
        <taxon>Bacteria</taxon>
        <taxon>Pseudomonadati</taxon>
        <taxon>Thermodesulfobacteriota</taxon>
        <taxon>Desulfobulbia</taxon>
        <taxon>Desulfobulbales</taxon>
        <taxon>Desulfocapsaceae</taxon>
        <taxon>Desulfocapsa</taxon>
    </lineage>
</organism>
<dbReference type="CDD" id="cd18544">
    <property type="entry name" value="ABC_6TM_TmrA_like"/>
    <property type="match status" value="1"/>
</dbReference>
<evidence type="ECO:0000259" key="10">
    <source>
        <dbReference type="PROSITE" id="PS50893"/>
    </source>
</evidence>
<dbReference type="GO" id="GO:0016887">
    <property type="term" value="F:ATP hydrolysis activity"/>
    <property type="evidence" value="ECO:0007669"/>
    <property type="project" value="InterPro"/>
</dbReference>
<dbReference type="SUPFAM" id="SSF90123">
    <property type="entry name" value="ABC transporter transmembrane region"/>
    <property type="match status" value="1"/>
</dbReference>
<dbReference type="Pfam" id="PF00664">
    <property type="entry name" value="ABC_membrane"/>
    <property type="match status" value="1"/>
</dbReference>
<dbReference type="RefSeq" id="WP_015403025.1">
    <property type="nucleotide sequence ID" value="NC_020304.1"/>
</dbReference>
<dbReference type="KEGG" id="dsf:UWK_00751"/>
<sequence>MRNFGYFEEDYTPKLSEKGLWRRILGYIHPFRIPFTGAILLSLFVTVSALGLPWIMQRAIDLYITSPMLDFELRMTGLSTSVMLYGGLMLIGFVTAFLQVLLLEWIGQSIMHRLRQDLFSHLLQVELQFFNTQPVGRLVTRLTNDVQNMHEMFTSIMVTIFNDLLRMCGILVLLLYMNIRLGLLLCLFVPLAVVVTILFSRLARNHFRAIRKQLSKVNAFVQEAVSGVSLVQLFGRSSDLKRKFAGLNDDYMTKTLRQIRLFGTFMPITELMSSLAVALILWYGGGEIIRKQLTLGELVAFLSYMRLFFQPLRELSQKYSIVQSALASAERIFHLLDTDTEEQNISEAEKNSPLSLDGELCFNEVNFSYLPDQPVLHDISFTVKKGETIAIVGATGSGKSTLLNLMLRFYEPDSGTISLGAHFLTDVPKKTLRREIGVVMQEMLILQDTLLNNIVLDTGKSRKEVTELLQQTQLIEFVTNLSMGLDTLIGEGGQAMSTGEKQLLAIARVLCRNPSLLVLDEASSAIDSKTEKLLERPLEHCFKDKTVLIIAHRLSTVQRADRIIVLDKGRIMEHGSHASLLARDGIYRKLVALDFGSGIS</sequence>
<dbReference type="PROSITE" id="PS50929">
    <property type="entry name" value="ABC_TM1F"/>
    <property type="match status" value="1"/>
</dbReference>
<dbReference type="SMART" id="SM00382">
    <property type="entry name" value="AAA"/>
    <property type="match status" value="1"/>
</dbReference>
<dbReference type="PANTHER" id="PTHR43394:SF1">
    <property type="entry name" value="ATP-BINDING CASSETTE SUB-FAMILY B MEMBER 10, MITOCHONDRIAL"/>
    <property type="match status" value="1"/>
</dbReference>
<evidence type="ECO:0000313" key="12">
    <source>
        <dbReference type="EMBL" id="AGF77329.1"/>
    </source>
</evidence>
<feature type="transmembrane region" description="Helical" evidence="9">
    <location>
        <begin position="182"/>
        <end position="203"/>
    </location>
</feature>
<keyword evidence="5" id="KW-0547">Nucleotide-binding</keyword>
<dbReference type="InterPro" id="IPR003593">
    <property type="entry name" value="AAA+_ATPase"/>
</dbReference>
<keyword evidence="4 9" id="KW-0812">Transmembrane</keyword>
<dbReference type="Proteomes" id="UP000011721">
    <property type="component" value="Chromosome"/>
</dbReference>
<evidence type="ECO:0000259" key="11">
    <source>
        <dbReference type="PROSITE" id="PS50929"/>
    </source>
</evidence>
<dbReference type="FunFam" id="3.40.50.300:FF:000221">
    <property type="entry name" value="Multidrug ABC transporter ATP-binding protein"/>
    <property type="match status" value="1"/>
</dbReference>
<dbReference type="HOGENOM" id="CLU_000604_84_3_7"/>
<evidence type="ECO:0000256" key="2">
    <source>
        <dbReference type="ARBA" id="ARBA00022448"/>
    </source>
</evidence>
<feature type="transmembrane region" description="Helical" evidence="9">
    <location>
        <begin position="261"/>
        <end position="283"/>
    </location>
</feature>
<feature type="transmembrane region" description="Helical" evidence="9">
    <location>
        <begin position="156"/>
        <end position="176"/>
    </location>
</feature>
<dbReference type="PANTHER" id="PTHR43394">
    <property type="entry name" value="ATP-DEPENDENT PERMEASE MDL1, MITOCHONDRIAL"/>
    <property type="match status" value="1"/>
</dbReference>
<keyword evidence="13" id="KW-1185">Reference proteome</keyword>